<dbReference type="SMART" id="SM00986">
    <property type="entry name" value="UDG"/>
    <property type="match status" value="1"/>
</dbReference>
<organism evidence="2 3">
    <name type="scientific">Candidatus Eisenbergiella merdipullorum</name>
    <dbReference type="NCBI Taxonomy" id="2838553"/>
    <lineage>
        <taxon>Bacteria</taxon>
        <taxon>Bacillati</taxon>
        <taxon>Bacillota</taxon>
        <taxon>Clostridia</taxon>
        <taxon>Lachnospirales</taxon>
        <taxon>Lachnospiraceae</taxon>
        <taxon>Eisenbergiella</taxon>
    </lineage>
</organism>
<dbReference type="SMART" id="SM00987">
    <property type="entry name" value="UreE_C"/>
    <property type="match status" value="1"/>
</dbReference>
<gene>
    <name evidence="2" type="ORF">H9717_15605</name>
</gene>
<evidence type="ECO:0000313" key="2">
    <source>
        <dbReference type="EMBL" id="HJA94513.1"/>
    </source>
</evidence>
<dbReference type="EMBL" id="DWYY01000179">
    <property type="protein sequence ID" value="HJA94513.1"/>
    <property type="molecule type" value="Genomic_DNA"/>
</dbReference>
<reference evidence="2" key="1">
    <citation type="journal article" date="2021" name="PeerJ">
        <title>Extensive microbial diversity within the chicken gut microbiome revealed by metagenomics and culture.</title>
        <authorList>
            <person name="Gilroy R."/>
            <person name="Ravi A."/>
            <person name="Getino M."/>
            <person name="Pursley I."/>
            <person name="Horton D.L."/>
            <person name="Alikhan N.F."/>
            <person name="Baker D."/>
            <person name="Gharbi K."/>
            <person name="Hall N."/>
            <person name="Watson M."/>
            <person name="Adriaenssens E.M."/>
            <person name="Foster-Nyarko E."/>
            <person name="Jarju S."/>
            <person name="Secka A."/>
            <person name="Antonio M."/>
            <person name="Oren A."/>
            <person name="Chaudhuri R.R."/>
            <person name="La Ragione R."/>
            <person name="Hildebrand F."/>
            <person name="Pallen M.J."/>
        </authorList>
    </citation>
    <scope>NUCLEOTIDE SEQUENCE</scope>
    <source>
        <strain evidence="2">CHK179-7159</strain>
    </source>
</reference>
<evidence type="ECO:0000259" key="1">
    <source>
        <dbReference type="SMART" id="SM00986"/>
    </source>
</evidence>
<dbReference type="NCBIfam" id="TIGR04274">
    <property type="entry name" value="hypoxanDNAglyco"/>
    <property type="match status" value="1"/>
</dbReference>
<dbReference type="Pfam" id="PF03167">
    <property type="entry name" value="UDG"/>
    <property type="match status" value="1"/>
</dbReference>
<comment type="caution">
    <text evidence="2">The sequence shown here is derived from an EMBL/GenBank/DDBJ whole genome shotgun (WGS) entry which is preliminary data.</text>
</comment>
<dbReference type="InterPro" id="IPR026353">
    <property type="entry name" value="Hypoxan-DNA_Glyclase"/>
</dbReference>
<dbReference type="InterPro" id="IPR005122">
    <property type="entry name" value="Uracil-DNA_glycosylase-like"/>
</dbReference>
<dbReference type="Proteomes" id="UP000886858">
    <property type="component" value="Unassembled WGS sequence"/>
</dbReference>
<feature type="domain" description="Uracil-DNA glycosylase-like" evidence="1">
    <location>
        <begin position="10"/>
        <end position="161"/>
    </location>
</feature>
<keyword evidence="2" id="KW-0378">Hydrolase</keyword>
<name>A0A9D2L1A1_9FIRM</name>
<accession>A0A9D2L1A1</accession>
<dbReference type="Gene3D" id="3.40.470.10">
    <property type="entry name" value="Uracil-DNA glycosylase-like domain"/>
    <property type="match status" value="1"/>
</dbReference>
<keyword evidence="2" id="KW-0326">Glycosidase</keyword>
<proteinExistence type="predicted"/>
<dbReference type="AlphaFoldDB" id="A0A9D2L1A1"/>
<dbReference type="CDD" id="cd10032">
    <property type="entry name" value="UDG-F6_HDG"/>
    <property type="match status" value="1"/>
</dbReference>
<evidence type="ECO:0000313" key="3">
    <source>
        <dbReference type="Proteomes" id="UP000886858"/>
    </source>
</evidence>
<protein>
    <submittedName>
        <fullName evidence="2">DNA-deoxyinosine glycosylase</fullName>
        <ecNumber evidence="2">3.2.2.15</ecNumber>
    </submittedName>
</protein>
<sequence>MENQFVVHEFGPVYDADSEILILGTFPSVKSREQHFYYGHPQNRFWKVIAALTRSEIPETIAEKKKMLLKNGIAVWDVVASCEITGSSDSSIRNVKANDIAGLLQKTHIRAVYANGGTAFRLYEKYCLQDTGLEAVRLPSTSPANAAWSLPRLVEAWQIILGPGRKSGRD</sequence>
<reference evidence="2" key="2">
    <citation type="submission" date="2021-04" db="EMBL/GenBank/DDBJ databases">
        <authorList>
            <person name="Gilroy R."/>
        </authorList>
    </citation>
    <scope>NUCLEOTIDE SEQUENCE</scope>
    <source>
        <strain evidence="2">CHK179-7159</strain>
    </source>
</reference>
<dbReference type="SUPFAM" id="SSF52141">
    <property type="entry name" value="Uracil-DNA glycosylase-like"/>
    <property type="match status" value="1"/>
</dbReference>
<dbReference type="InterPro" id="IPR036895">
    <property type="entry name" value="Uracil-DNA_glycosylase-like_sf"/>
</dbReference>
<dbReference type="EC" id="3.2.2.15" evidence="2"/>
<dbReference type="GO" id="GO:0033958">
    <property type="term" value="F:DNA-deoxyinosine glycosylase activity"/>
    <property type="evidence" value="ECO:0007669"/>
    <property type="project" value="UniProtKB-EC"/>
</dbReference>